<dbReference type="Pfam" id="PF03992">
    <property type="entry name" value="ABM"/>
    <property type="match status" value="1"/>
</dbReference>
<evidence type="ECO:0000313" key="2">
    <source>
        <dbReference type="EMBL" id="RPD97964.1"/>
    </source>
</evidence>
<dbReference type="PANTHER" id="PTHR33336:SF15">
    <property type="entry name" value="ABM DOMAIN-CONTAINING PROTEIN"/>
    <property type="match status" value="1"/>
</dbReference>
<dbReference type="OrthoDB" id="9806189at2"/>
<dbReference type="AlphaFoldDB" id="A0A3N4NNT3"/>
<dbReference type="InterPro" id="IPR007138">
    <property type="entry name" value="ABM_dom"/>
</dbReference>
<reference evidence="2 3" key="1">
    <citation type="submission" date="2018-11" db="EMBL/GenBank/DDBJ databases">
        <title>Aureibaculum marinum gen. nov., sp. nov., a member of the family Flavobacteriaceae isolated from the Bohai Sea.</title>
        <authorList>
            <person name="Ji X."/>
        </authorList>
    </citation>
    <scope>NUCLEOTIDE SEQUENCE [LARGE SCALE GENOMIC DNA]</scope>
    <source>
        <strain evidence="2 3">BH-SD17</strain>
    </source>
</reference>
<sequence length="99" mass="11602">MKKSYLTVVAKIEVNETDKTSMLSELKQLVSKSKTEEGNIDYILHTDNDNPNEFFVFEQWTNTEALKKHSQSKHYMQFKKASEGKLKEFVVHKMTEMVI</sequence>
<protein>
    <submittedName>
        <fullName evidence="2">Antibiotic biosynthesis monooxygenase</fullName>
    </submittedName>
</protein>
<dbReference type="PROSITE" id="PS51725">
    <property type="entry name" value="ABM"/>
    <property type="match status" value="1"/>
</dbReference>
<dbReference type="GO" id="GO:0004497">
    <property type="term" value="F:monooxygenase activity"/>
    <property type="evidence" value="ECO:0007669"/>
    <property type="project" value="UniProtKB-KW"/>
</dbReference>
<dbReference type="EMBL" id="RPFJ01000008">
    <property type="protein sequence ID" value="RPD97964.1"/>
    <property type="molecule type" value="Genomic_DNA"/>
</dbReference>
<name>A0A3N4NNT3_9FLAO</name>
<accession>A0A3N4NNT3</accession>
<keyword evidence="3" id="KW-1185">Reference proteome</keyword>
<organism evidence="2 3">
    <name type="scientific">Aureibaculum marinum</name>
    <dbReference type="NCBI Taxonomy" id="2487930"/>
    <lineage>
        <taxon>Bacteria</taxon>
        <taxon>Pseudomonadati</taxon>
        <taxon>Bacteroidota</taxon>
        <taxon>Flavobacteriia</taxon>
        <taxon>Flavobacteriales</taxon>
        <taxon>Flavobacteriaceae</taxon>
        <taxon>Aureibaculum</taxon>
    </lineage>
</organism>
<dbReference type="PANTHER" id="PTHR33336">
    <property type="entry name" value="QUINOL MONOOXYGENASE YGIN-RELATED"/>
    <property type="match status" value="1"/>
</dbReference>
<evidence type="ECO:0000259" key="1">
    <source>
        <dbReference type="PROSITE" id="PS51725"/>
    </source>
</evidence>
<evidence type="ECO:0000313" key="3">
    <source>
        <dbReference type="Proteomes" id="UP000270856"/>
    </source>
</evidence>
<proteinExistence type="predicted"/>
<feature type="domain" description="ABM" evidence="1">
    <location>
        <begin position="6"/>
        <end position="99"/>
    </location>
</feature>
<dbReference type="Gene3D" id="3.30.70.100">
    <property type="match status" value="1"/>
</dbReference>
<keyword evidence="2" id="KW-0560">Oxidoreductase</keyword>
<comment type="caution">
    <text evidence="2">The sequence shown here is derived from an EMBL/GenBank/DDBJ whole genome shotgun (WGS) entry which is preliminary data.</text>
</comment>
<dbReference type="RefSeq" id="WP_123897323.1">
    <property type="nucleotide sequence ID" value="NZ_RPFJ01000008.1"/>
</dbReference>
<dbReference type="InterPro" id="IPR011008">
    <property type="entry name" value="Dimeric_a/b-barrel"/>
</dbReference>
<dbReference type="InterPro" id="IPR050744">
    <property type="entry name" value="AI-2_Isomerase_LsrG"/>
</dbReference>
<keyword evidence="2" id="KW-0503">Monooxygenase</keyword>
<dbReference type="Proteomes" id="UP000270856">
    <property type="component" value="Unassembled WGS sequence"/>
</dbReference>
<gene>
    <name evidence="2" type="ORF">EGM88_07300</name>
</gene>
<dbReference type="SUPFAM" id="SSF54909">
    <property type="entry name" value="Dimeric alpha+beta barrel"/>
    <property type="match status" value="1"/>
</dbReference>